<sequence>MRSKTSSHTDKASLWLGKPAHKFTSGFFASLSVFWTICAVIEGAGILHAFDINWTDVLLGRSHSATVSVFGFTFSLILGFWFYSFSTHPTRRDALYGLVGCIAAALLWYQLIQDFPSSMNEVDLSWLWLSIVLSCLFIQLTRRLYAKRILLFIALCLTVPVVAEVLLGDDWNVPLYVSAYWLSQEGAWLPLSAVFFIMFPICLLAWRADQIELGYKFKRRALAWVSTQASLSHAIFRPVNSQNLYWRKQSFVFLLVLIGLIGDRVELGHIGFLLTLLGGLSLPLLLARILETEGRSRRESHKKLCYVLVYLMLPVILLGAIISDALFFVFTFACFSAALQFQHKGSGPTRSADFSYSLTAYVCSVVYNAVFLLFIALLAWVLGMLMPLLWGYRDLLDLQAFDLIIFSSLTAIALVGLFAKLRGRWEKSYSDAVLAGFFVFVYFFFVDGKSPGLSGGLAVTTMLVGTIFGATAIEIIDRRKDFGLALLNAGRETYLWAIGCPTVLIPLLAISILVSALHRMRFFTINYLM</sequence>
<feature type="transmembrane region" description="Helical" evidence="1">
    <location>
        <begin position="244"/>
        <end position="261"/>
    </location>
</feature>
<evidence type="ECO:0000313" key="2">
    <source>
        <dbReference type="EMBL" id="RCK19823.1"/>
    </source>
</evidence>
<feature type="transmembrane region" description="Helical" evidence="1">
    <location>
        <begin position="358"/>
        <end position="382"/>
    </location>
</feature>
<feature type="transmembrane region" description="Helical" evidence="1">
    <location>
        <begin position="27"/>
        <end position="50"/>
    </location>
</feature>
<feature type="transmembrane region" description="Helical" evidence="1">
    <location>
        <begin position="403"/>
        <end position="422"/>
    </location>
</feature>
<evidence type="ECO:0000313" key="3">
    <source>
        <dbReference type="Proteomes" id="UP000253061"/>
    </source>
</evidence>
<name>A0A367V3T5_9PROT</name>
<feature type="transmembrane region" description="Helical" evidence="1">
    <location>
        <begin position="493"/>
        <end position="517"/>
    </location>
</feature>
<dbReference type="EMBL" id="JPWB01000009">
    <property type="protein sequence ID" value="RCK19823.1"/>
    <property type="molecule type" value="Genomic_DNA"/>
</dbReference>
<dbReference type="Proteomes" id="UP000253061">
    <property type="component" value="Unassembled WGS sequence"/>
</dbReference>
<reference evidence="2 3" key="1">
    <citation type="submission" date="2014-07" db="EMBL/GenBank/DDBJ databases">
        <title>Draft genome sequence of Thalassospira profundimaris R8-17.</title>
        <authorList>
            <person name="Lai Q."/>
            <person name="Shao Z."/>
        </authorList>
    </citation>
    <scope>NUCLEOTIDE SEQUENCE [LARGE SCALE GENOMIC DNA]</scope>
    <source>
        <strain evidence="2 3">R8-17</strain>
    </source>
</reference>
<dbReference type="AlphaFoldDB" id="A0A367V3T5"/>
<protein>
    <submittedName>
        <fullName evidence="2">Uncharacterized protein</fullName>
    </submittedName>
</protein>
<organism evidence="2 3">
    <name type="scientific">Thalassospira profundimaris</name>
    <dbReference type="NCBI Taxonomy" id="502049"/>
    <lineage>
        <taxon>Bacteria</taxon>
        <taxon>Pseudomonadati</taxon>
        <taxon>Pseudomonadota</taxon>
        <taxon>Alphaproteobacteria</taxon>
        <taxon>Rhodospirillales</taxon>
        <taxon>Thalassospiraceae</taxon>
        <taxon>Thalassospira</taxon>
    </lineage>
</organism>
<evidence type="ECO:0000256" key="1">
    <source>
        <dbReference type="SAM" id="Phobius"/>
    </source>
</evidence>
<keyword evidence="1" id="KW-1133">Transmembrane helix</keyword>
<gene>
    <name evidence="2" type="ORF">TH6_17555</name>
</gene>
<keyword evidence="1" id="KW-0812">Transmembrane</keyword>
<comment type="caution">
    <text evidence="2">The sequence shown here is derived from an EMBL/GenBank/DDBJ whole genome shotgun (WGS) entry which is preliminary data.</text>
</comment>
<keyword evidence="1" id="KW-0472">Membrane</keyword>
<feature type="transmembrane region" description="Helical" evidence="1">
    <location>
        <begin position="453"/>
        <end position="473"/>
    </location>
</feature>
<accession>A0A367V3T5</accession>
<feature type="transmembrane region" description="Helical" evidence="1">
    <location>
        <begin position="187"/>
        <end position="206"/>
    </location>
</feature>
<feature type="transmembrane region" description="Helical" evidence="1">
    <location>
        <begin position="95"/>
        <end position="112"/>
    </location>
</feature>
<feature type="transmembrane region" description="Helical" evidence="1">
    <location>
        <begin position="267"/>
        <end position="286"/>
    </location>
</feature>
<feature type="transmembrane region" description="Helical" evidence="1">
    <location>
        <begin position="149"/>
        <end position="167"/>
    </location>
</feature>
<feature type="transmembrane region" description="Helical" evidence="1">
    <location>
        <begin position="428"/>
        <end position="446"/>
    </location>
</feature>
<proteinExistence type="predicted"/>
<dbReference type="RefSeq" id="WP_062956197.1">
    <property type="nucleotide sequence ID" value="NZ_JPWB01000009.1"/>
</dbReference>
<feature type="transmembrane region" description="Helical" evidence="1">
    <location>
        <begin position="124"/>
        <end position="142"/>
    </location>
</feature>
<feature type="transmembrane region" description="Helical" evidence="1">
    <location>
        <begin position="307"/>
        <end position="338"/>
    </location>
</feature>
<feature type="transmembrane region" description="Helical" evidence="1">
    <location>
        <begin position="62"/>
        <end position="83"/>
    </location>
</feature>